<evidence type="ECO:0000313" key="1">
    <source>
        <dbReference type="EMBL" id="KEQ48904.1"/>
    </source>
</evidence>
<evidence type="ECO:0000313" key="4">
    <source>
        <dbReference type="EMBL" id="ORO90519.1"/>
    </source>
</evidence>
<accession>A0A081R131</accession>
<evidence type="ECO:0000313" key="2">
    <source>
        <dbReference type="EMBL" id="KJQ71971.1"/>
    </source>
</evidence>
<organism evidence="1 5">
    <name type="scientific">Streptococcus mitis</name>
    <dbReference type="NCBI Taxonomy" id="28037"/>
    <lineage>
        <taxon>Bacteria</taxon>
        <taxon>Bacillati</taxon>
        <taxon>Bacillota</taxon>
        <taxon>Bacilli</taxon>
        <taxon>Lactobacillales</taxon>
        <taxon>Streptococcaceae</taxon>
        <taxon>Streptococcus</taxon>
        <taxon>Streptococcus mitis group</taxon>
    </lineage>
</organism>
<dbReference type="RefSeq" id="WP_001032557.1">
    <property type="nucleotide sequence ID" value="NZ_CAMHHN010000011.1"/>
</dbReference>
<comment type="caution">
    <text evidence="1">The sequence shown here is derived from an EMBL/GenBank/DDBJ whole genome shotgun (WGS) entry which is preliminary data.</text>
</comment>
<dbReference type="Proteomes" id="UP000033590">
    <property type="component" value="Unassembled WGS sequence"/>
</dbReference>
<evidence type="ECO:0000313" key="6">
    <source>
        <dbReference type="Proteomes" id="UP000033590"/>
    </source>
</evidence>
<evidence type="ECO:0000313" key="7">
    <source>
        <dbReference type="Proteomes" id="UP000193849"/>
    </source>
</evidence>
<name>A0A081R131_STRMT</name>
<proteinExistence type="predicted"/>
<dbReference type="PATRIC" id="fig|28037.215.peg.1734"/>
<dbReference type="EMBL" id="NCVD01000043">
    <property type="protein sequence ID" value="ORO90502.1"/>
    <property type="molecule type" value="Genomic_DNA"/>
</dbReference>
<dbReference type="EMBL" id="JPFZ01000007">
    <property type="protein sequence ID" value="KEQ48904.1"/>
    <property type="molecule type" value="Genomic_DNA"/>
</dbReference>
<gene>
    <name evidence="3" type="ORF">B7702_02265</name>
    <name evidence="4" type="ORF">B7702_02360</name>
    <name evidence="1" type="ORF">SK608_0201</name>
    <name evidence="2" type="ORF">TZ93_01766</name>
</gene>
<reference evidence="3 7" key="3">
    <citation type="journal article" date="2016" name="Eur. J. Clin. Microbiol. Infect. Dis.">
        <title>Whole genome sequencing as a tool for phylogenetic analysis of clinical strains of Mitis group streptococci.</title>
        <authorList>
            <person name="Rasmussen L.H."/>
            <person name="Dargis R."/>
            <person name="Hojholt K."/>
            <person name="Christensen J.J."/>
            <person name="Skovgaard O."/>
            <person name="Justesen U.S."/>
            <person name="Rosenvinge F.S."/>
            <person name="Moser C."/>
            <person name="Lukjancenko O."/>
            <person name="Rasmussen S."/>
            <person name="Nielsen X.C."/>
        </authorList>
    </citation>
    <scope>NUCLEOTIDE SEQUENCE [LARGE SCALE GENOMIC DNA]</scope>
    <source>
        <strain evidence="3 7">RH_777_07</strain>
    </source>
</reference>
<evidence type="ECO:0000313" key="3">
    <source>
        <dbReference type="EMBL" id="ORO90502.1"/>
    </source>
</evidence>
<evidence type="ECO:0000313" key="5">
    <source>
        <dbReference type="Proteomes" id="UP000028022"/>
    </source>
</evidence>
<dbReference type="EMBL" id="NCVD01000043">
    <property type="protein sequence ID" value="ORO90519.1"/>
    <property type="molecule type" value="Genomic_DNA"/>
</dbReference>
<reference evidence="2 6" key="2">
    <citation type="submission" date="2015-02" db="EMBL/GenBank/DDBJ databases">
        <title>Evolution of amylase-binding proteins of oral streptococcal species.</title>
        <authorList>
            <person name="Haase E.M."/>
        </authorList>
    </citation>
    <scope>NUCLEOTIDE SEQUENCE [LARGE SCALE GENOMIC DNA]</scope>
    <source>
        <strain evidence="2 6">SK145</strain>
    </source>
</reference>
<dbReference type="Proteomes" id="UP000028022">
    <property type="component" value="Unassembled WGS sequence"/>
</dbReference>
<reference evidence="1 5" key="1">
    <citation type="submission" date="2014-05" db="EMBL/GenBank/DDBJ databases">
        <authorList>
            <person name="Daugherty S.C."/>
            <person name="Tallon L.J."/>
            <person name="Sadzewicz L."/>
            <person name="Kilian M."/>
            <person name="Tettelin H."/>
        </authorList>
    </citation>
    <scope>NUCLEOTIDE SEQUENCE [LARGE SCALE GENOMIC DNA]</scope>
    <source>
        <strain evidence="1 5">SK608</strain>
    </source>
</reference>
<sequence>MNKGLTTQEQIALAKEILQVKNRRERSLKLGEILDREKLSSDDMYELYNTLLTTIRVYGDVIGFDDKDFQEMALTILVLEKVEEAKQARVA</sequence>
<protein>
    <submittedName>
        <fullName evidence="1">Uncharacterized protein</fullName>
    </submittedName>
</protein>
<dbReference type="AlphaFoldDB" id="A0A081R131"/>
<dbReference type="EMBL" id="JYGS01000007">
    <property type="protein sequence ID" value="KJQ71971.1"/>
    <property type="molecule type" value="Genomic_DNA"/>
</dbReference>
<dbReference type="Proteomes" id="UP000193849">
    <property type="component" value="Unassembled WGS sequence"/>
</dbReference>
<reference evidence="3" key="4">
    <citation type="submission" date="2017-04" db="EMBL/GenBank/DDBJ databases">
        <authorList>
            <person name="Afonso C.L."/>
            <person name="Miller P.J."/>
            <person name="Scott M.A."/>
            <person name="Spackman E."/>
            <person name="Goraichik I."/>
            <person name="Dimitrov K.M."/>
            <person name="Suarez D.L."/>
            <person name="Swayne D.E."/>
        </authorList>
    </citation>
    <scope>NUCLEOTIDE SEQUENCE</scope>
    <source>
        <strain evidence="3">RH_777_07</strain>
    </source>
</reference>